<organism evidence="1 2">
    <name type="scientific">Trypanosoma brucei equiperdum</name>
    <dbReference type="NCBI Taxonomy" id="630700"/>
    <lineage>
        <taxon>Eukaryota</taxon>
        <taxon>Discoba</taxon>
        <taxon>Euglenozoa</taxon>
        <taxon>Kinetoplastea</taxon>
        <taxon>Metakinetoplastina</taxon>
        <taxon>Trypanosomatida</taxon>
        <taxon>Trypanosomatidae</taxon>
        <taxon>Trypanosoma</taxon>
    </lineage>
</organism>
<sequence length="495" mass="54700">MIDKSPRGGFFERYVDTLPPKESGSHLTVRSGTTPGRFLPTAETLSPYPDGVCLRAHQEHIPNPGLMDTARSIESLMPFEVKDCKASSAFPNIQLSEVAVEYGFRQPVAASDDRCLADCCINDSGYWTLCFATESGAKLGELKVPAPCEEEGANFDDVMGIIHDKAALLKFQVLYVTYLDKDFDSYALLTPQTVQFHADCFQVIVEVKKDETGQMADVPLELAAPSEALAVEGTETLLKVDGVVKRTGGYGTVLSSPNALASLLFRAPQVKGHVPAPEEELRLDEAVCRDLSVEEEISRGKISSDEATTRLILRATESTAMYRMSRYSLSNCKQTQVEELPQSTDQASLQMSSERVEPTQNNGNCSDEPSSSVQLSLIERMNLFSLHVDSPMKVEPDKCVPRVTRLRLTSPDEEWSDLIQKDFGRLTGAVVLDLCSSLGIPREAITTSFSAPNSLLVIITRLSYDTRTSRQFQSALWEHGFPNLMQLYDLIPQHR</sequence>
<name>A0A3L6L187_9TRYP</name>
<gene>
    <name evidence="1" type="ORF">DPX39_090008500</name>
</gene>
<protein>
    <submittedName>
        <fullName evidence="1">Uncharacterized protein</fullName>
    </submittedName>
</protein>
<reference evidence="1 2" key="1">
    <citation type="submission" date="2018-09" db="EMBL/GenBank/DDBJ databases">
        <title>whole genome sequence of T. equiperdum IVM-t1 strain.</title>
        <authorList>
            <person name="Suganuma K."/>
        </authorList>
    </citation>
    <scope>NUCLEOTIDE SEQUENCE [LARGE SCALE GENOMIC DNA]</scope>
    <source>
        <strain evidence="1 2">IVM-t1</strain>
    </source>
</reference>
<accession>A0A3L6L187</accession>
<evidence type="ECO:0000313" key="1">
    <source>
        <dbReference type="EMBL" id="RHW70373.1"/>
    </source>
</evidence>
<dbReference type="AlphaFoldDB" id="A0A3L6L187"/>
<proteinExistence type="predicted"/>
<dbReference type="Proteomes" id="UP000266743">
    <property type="component" value="Chromosome 9"/>
</dbReference>
<evidence type="ECO:0000313" key="2">
    <source>
        <dbReference type="Proteomes" id="UP000266743"/>
    </source>
</evidence>
<comment type="caution">
    <text evidence="1">The sequence shown here is derived from an EMBL/GenBank/DDBJ whole genome shotgun (WGS) entry which is preliminary data.</text>
</comment>
<dbReference type="EMBL" id="QSBY01000009">
    <property type="protein sequence ID" value="RHW70373.1"/>
    <property type="molecule type" value="Genomic_DNA"/>
</dbReference>